<feature type="transmembrane region" description="Helical" evidence="7">
    <location>
        <begin position="115"/>
        <end position="137"/>
    </location>
</feature>
<accession>A0A418KNI4</accession>
<gene>
    <name evidence="9" type="ORF">DY240_17270</name>
</gene>
<organism evidence="9 10">
    <name type="scientific">Jiangella rhizosphaerae</name>
    <dbReference type="NCBI Taxonomy" id="2293569"/>
    <lineage>
        <taxon>Bacteria</taxon>
        <taxon>Bacillati</taxon>
        <taxon>Actinomycetota</taxon>
        <taxon>Actinomycetes</taxon>
        <taxon>Jiangellales</taxon>
        <taxon>Jiangellaceae</taxon>
        <taxon>Jiangella</taxon>
    </lineage>
</organism>
<dbReference type="OrthoDB" id="2063054at2"/>
<protein>
    <submittedName>
        <fullName evidence="9">Carbohydrate ABC transporter permease</fullName>
    </submittedName>
</protein>
<comment type="similarity">
    <text evidence="7">Belongs to the binding-protein-dependent transport system permease family.</text>
</comment>
<keyword evidence="2 7" id="KW-0813">Transport</keyword>
<evidence type="ECO:0000256" key="3">
    <source>
        <dbReference type="ARBA" id="ARBA00022475"/>
    </source>
</evidence>
<evidence type="ECO:0000256" key="7">
    <source>
        <dbReference type="RuleBase" id="RU363032"/>
    </source>
</evidence>
<comment type="subcellular location">
    <subcellularLocation>
        <location evidence="1 7">Cell membrane</location>
        <topology evidence="1 7">Multi-pass membrane protein</topology>
    </subcellularLocation>
</comment>
<feature type="transmembrane region" description="Helical" evidence="7">
    <location>
        <begin position="149"/>
        <end position="169"/>
    </location>
</feature>
<dbReference type="GO" id="GO:0005886">
    <property type="term" value="C:plasma membrane"/>
    <property type="evidence" value="ECO:0007669"/>
    <property type="project" value="UniProtKB-SubCell"/>
</dbReference>
<keyword evidence="10" id="KW-1185">Reference proteome</keyword>
<dbReference type="PANTHER" id="PTHR43744">
    <property type="entry name" value="ABC TRANSPORTER PERMEASE PROTEIN MG189-RELATED-RELATED"/>
    <property type="match status" value="1"/>
</dbReference>
<name>A0A418KNI4_9ACTN</name>
<dbReference type="InterPro" id="IPR000515">
    <property type="entry name" value="MetI-like"/>
</dbReference>
<feature type="transmembrane region" description="Helical" evidence="7">
    <location>
        <begin position="21"/>
        <end position="40"/>
    </location>
</feature>
<feature type="transmembrane region" description="Helical" evidence="7">
    <location>
        <begin position="190"/>
        <end position="215"/>
    </location>
</feature>
<dbReference type="PROSITE" id="PS50928">
    <property type="entry name" value="ABC_TM1"/>
    <property type="match status" value="1"/>
</dbReference>
<dbReference type="CDD" id="cd06261">
    <property type="entry name" value="TM_PBP2"/>
    <property type="match status" value="1"/>
</dbReference>
<keyword evidence="3" id="KW-1003">Cell membrane</keyword>
<dbReference type="InterPro" id="IPR035906">
    <property type="entry name" value="MetI-like_sf"/>
</dbReference>
<keyword evidence="6 7" id="KW-0472">Membrane</keyword>
<dbReference type="PANTHER" id="PTHR43744:SF6">
    <property type="entry name" value="ABC TRANSPORTER PERMEASE PROTEIN YESQ-RELATED"/>
    <property type="match status" value="1"/>
</dbReference>
<sequence>MATRTASRRAVAWIAGQGWKHLLLLAFGFAMLYPLVWMFTQSFTPNDAVMGRAGEGGFTLDNYLDGWSALGVSFGRFMANSFLVAALSIVGNLVSCTLAAYAFARLEFRLRGPMFALMLATIMLPFHVTVVPQYIVFHQLGLIDTYVPLILPKFLAVESFFVFLMVQFIRGLPRTLDDAAALDGCGQLRTFWSVILPLCLPAIGVTAVFTFIWTWNDFFTPLLYLTSPDKYTAALGLSTFQDATGLTNYGALFAMSVVTLIPVFAVFLVAQKALTRGIATTGLK</sequence>
<proteinExistence type="inferred from homology"/>
<reference evidence="9 10" key="1">
    <citation type="submission" date="2018-09" db="EMBL/GenBank/DDBJ databases">
        <title>Isolation, diversity and antifungal activity of actinobacteria from wheat.</title>
        <authorList>
            <person name="Han C."/>
        </authorList>
    </citation>
    <scope>NUCLEOTIDE SEQUENCE [LARGE SCALE GENOMIC DNA]</scope>
    <source>
        <strain evidence="9 10">NEAU-YY265</strain>
    </source>
</reference>
<evidence type="ECO:0000313" key="9">
    <source>
        <dbReference type="EMBL" id="RIQ20594.1"/>
    </source>
</evidence>
<keyword evidence="4 7" id="KW-0812">Transmembrane</keyword>
<evidence type="ECO:0000313" key="10">
    <source>
        <dbReference type="Proteomes" id="UP000284057"/>
    </source>
</evidence>
<keyword evidence="5 7" id="KW-1133">Transmembrane helix</keyword>
<evidence type="ECO:0000259" key="8">
    <source>
        <dbReference type="PROSITE" id="PS50928"/>
    </source>
</evidence>
<evidence type="ECO:0000256" key="1">
    <source>
        <dbReference type="ARBA" id="ARBA00004651"/>
    </source>
</evidence>
<dbReference type="Proteomes" id="UP000284057">
    <property type="component" value="Unassembled WGS sequence"/>
</dbReference>
<dbReference type="RefSeq" id="WP_119661087.1">
    <property type="nucleotide sequence ID" value="NZ_QUAL01000164.1"/>
</dbReference>
<dbReference type="AlphaFoldDB" id="A0A418KNI4"/>
<dbReference type="Pfam" id="PF00528">
    <property type="entry name" value="BPD_transp_1"/>
    <property type="match status" value="1"/>
</dbReference>
<dbReference type="EMBL" id="QUAL01000164">
    <property type="protein sequence ID" value="RIQ20594.1"/>
    <property type="molecule type" value="Genomic_DNA"/>
</dbReference>
<dbReference type="GO" id="GO:0055085">
    <property type="term" value="P:transmembrane transport"/>
    <property type="evidence" value="ECO:0007669"/>
    <property type="project" value="InterPro"/>
</dbReference>
<dbReference type="Gene3D" id="1.10.3720.10">
    <property type="entry name" value="MetI-like"/>
    <property type="match status" value="1"/>
</dbReference>
<evidence type="ECO:0000256" key="2">
    <source>
        <dbReference type="ARBA" id="ARBA00022448"/>
    </source>
</evidence>
<evidence type="ECO:0000256" key="5">
    <source>
        <dbReference type="ARBA" id="ARBA00022989"/>
    </source>
</evidence>
<feature type="transmembrane region" description="Helical" evidence="7">
    <location>
        <begin position="82"/>
        <end position="103"/>
    </location>
</feature>
<dbReference type="SUPFAM" id="SSF161098">
    <property type="entry name" value="MetI-like"/>
    <property type="match status" value="1"/>
</dbReference>
<feature type="domain" description="ABC transmembrane type-1" evidence="8">
    <location>
        <begin position="78"/>
        <end position="270"/>
    </location>
</feature>
<evidence type="ECO:0000256" key="4">
    <source>
        <dbReference type="ARBA" id="ARBA00022692"/>
    </source>
</evidence>
<comment type="caution">
    <text evidence="9">The sequence shown here is derived from an EMBL/GenBank/DDBJ whole genome shotgun (WGS) entry which is preliminary data.</text>
</comment>
<feature type="transmembrane region" description="Helical" evidence="7">
    <location>
        <begin position="249"/>
        <end position="270"/>
    </location>
</feature>
<evidence type="ECO:0000256" key="6">
    <source>
        <dbReference type="ARBA" id="ARBA00023136"/>
    </source>
</evidence>